<organism evidence="1 2">
    <name type="scientific">Catharanthus roseus</name>
    <name type="common">Madagascar periwinkle</name>
    <name type="synonym">Vinca rosea</name>
    <dbReference type="NCBI Taxonomy" id="4058"/>
    <lineage>
        <taxon>Eukaryota</taxon>
        <taxon>Viridiplantae</taxon>
        <taxon>Streptophyta</taxon>
        <taxon>Embryophyta</taxon>
        <taxon>Tracheophyta</taxon>
        <taxon>Spermatophyta</taxon>
        <taxon>Magnoliopsida</taxon>
        <taxon>eudicotyledons</taxon>
        <taxon>Gunneridae</taxon>
        <taxon>Pentapetalae</taxon>
        <taxon>asterids</taxon>
        <taxon>lamiids</taxon>
        <taxon>Gentianales</taxon>
        <taxon>Apocynaceae</taxon>
        <taxon>Rauvolfioideae</taxon>
        <taxon>Vinceae</taxon>
        <taxon>Catharanthinae</taxon>
        <taxon>Catharanthus</taxon>
    </lineage>
</organism>
<evidence type="ECO:0000313" key="2">
    <source>
        <dbReference type="Proteomes" id="UP001060085"/>
    </source>
</evidence>
<protein>
    <submittedName>
        <fullName evidence="1">Uncharacterized protein</fullName>
    </submittedName>
</protein>
<sequence length="292" mass="32069">MVRPNGRRGDDDLGHVTDRTGRVEGRTITVSSRGLKGRHSTSDLPSTPNPLPAGFHYDTGAAQEPLNEFSGQSKQIGVEFFYQMVGADPQDSSYNSLGYTATAYGVSSSKPYIGRHSTDRGFEGDRGLGEEHDRVRSLHIDDEADERVDDDGDSDDGDQDDGEDAGDEDSRGVLVTEKGKGWPAVLCRKKKFINESKGAWSCYKEREERKRAVRVEEKIPAAAACKKKQLLTGRRTESSSQKLGEAAKSAVESTQKLKQLLAVEGERSSRNFTAENQQLLRNLKQKSGRTGS</sequence>
<proteinExistence type="predicted"/>
<keyword evidence="2" id="KW-1185">Reference proteome</keyword>
<dbReference type="EMBL" id="CM044702">
    <property type="protein sequence ID" value="KAI5676922.1"/>
    <property type="molecule type" value="Genomic_DNA"/>
</dbReference>
<dbReference type="Proteomes" id="UP001060085">
    <property type="component" value="Linkage Group LG02"/>
</dbReference>
<accession>A0ACC0BWE8</accession>
<comment type="caution">
    <text evidence="1">The sequence shown here is derived from an EMBL/GenBank/DDBJ whole genome shotgun (WGS) entry which is preliminary data.</text>
</comment>
<name>A0ACC0BWE8_CATRO</name>
<gene>
    <name evidence="1" type="ORF">M9H77_07872</name>
</gene>
<reference evidence="2" key="1">
    <citation type="journal article" date="2023" name="Nat. Plants">
        <title>Single-cell RNA sequencing provides a high-resolution roadmap for understanding the multicellular compartmentation of specialized metabolism.</title>
        <authorList>
            <person name="Sun S."/>
            <person name="Shen X."/>
            <person name="Li Y."/>
            <person name="Li Y."/>
            <person name="Wang S."/>
            <person name="Li R."/>
            <person name="Zhang H."/>
            <person name="Shen G."/>
            <person name="Guo B."/>
            <person name="Wei J."/>
            <person name="Xu J."/>
            <person name="St-Pierre B."/>
            <person name="Chen S."/>
            <person name="Sun C."/>
        </authorList>
    </citation>
    <scope>NUCLEOTIDE SEQUENCE [LARGE SCALE GENOMIC DNA]</scope>
</reference>
<evidence type="ECO:0000313" key="1">
    <source>
        <dbReference type="EMBL" id="KAI5676922.1"/>
    </source>
</evidence>